<name>A0A2R9SME9_9BACL</name>
<dbReference type="AlphaFoldDB" id="A0A2R9SME9"/>
<dbReference type="Proteomes" id="UP000003094">
    <property type="component" value="Unassembled WGS sequence"/>
</dbReference>
<comment type="caution">
    <text evidence="1">The sequence shown here is derived from an EMBL/GenBank/DDBJ whole genome shotgun (WGS) entry which is preliminary data.</text>
</comment>
<organism evidence="1 2">
    <name type="scientific">Paenibacillus vortex V453</name>
    <dbReference type="NCBI Taxonomy" id="715225"/>
    <lineage>
        <taxon>Bacteria</taxon>
        <taxon>Bacillati</taxon>
        <taxon>Bacillota</taxon>
        <taxon>Bacilli</taxon>
        <taxon>Bacillales</taxon>
        <taxon>Paenibacillaceae</taxon>
        <taxon>Paenibacillus</taxon>
    </lineage>
</organism>
<reference evidence="1 2" key="1">
    <citation type="journal article" date="2010" name="BMC Genomics">
        <title>Genome sequence of the pattern forming Paenibacillus vortex bacterium reveals potential for thriving in complex environments.</title>
        <authorList>
            <person name="Sirota-Madi A."/>
            <person name="Olender T."/>
            <person name="Helman Y."/>
            <person name="Ingham C."/>
            <person name="Brainis I."/>
            <person name="Roth D."/>
            <person name="Hagi E."/>
            <person name="Brodsky L."/>
            <person name="Leshkowitz D."/>
            <person name="Galatenko V."/>
            <person name="Nikolaev V."/>
            <person name="Mugasimangalam R.C."/>
            <person name="Bransburg-Zabary S."/>
            <person name="Gutnick D.L."/>
            <person name="Lancet D."/>
            <person name="Ben-Jacob E."/>
        </authorList>
    </citation>
    <scope>NUCLEOTIDE SEQUENCE [LARGE SCALE GENOMIC DNA]</scope>
    <source>
        <strain evidence="1 2">V453</strain>
    </source>
</reference>
<evidence type="ECO:0000313" key="1">
    <source>
        <dbReference type="EMBL" id="EFU38529.1"/>
    </source>
</evidence>
<dbReference type="EMBL" id="ADHJ01000050">
    <property type="protein sequence ID" value="EFU38529.1"/>
    <property type="molecule type" value="Genomic_DNA"/>
</dbReference>
<proteinExistence type="predicted"/>
<accession>A0A2R9SME9</accession>
<keyword evidence="2" id="KW-1185">Reference proteome</keyword>
<evidence type="ECO:0000313" key="2">
    <source>
        <dbReference type="Proteomes" id="UP000003094"/>
    </source>
</evidence>
<protein>
    <submittedName>
        <fullName evidence="1">Uncharacterized protein</fullName>
    </submittedName>
</protein>
<gene>
    <name evidence="1" type="ORF">PVOR_29494</name>
</gene>
<sequence>MSLKKRTKRINIDKSYSQLTFKQALDMAIRNMGYSQCLCLGRKQCWV</sequence>
<dbReference type="KEGG" id="pvo:PVOR_29494"/>